<keyword evidence="7" id="KW-1185">Reference proteome</keyword>
<keyword evidence="2" id="KW-0815">Transposition</keyword>
<evidence type="ECO:0000256" key="2">
    <source>
        <dbReference type="ARBA" id="ARBA00022578"/>
    </source>
</evidence>
<comment type="caution">
    <text evidence="6">The sequence shown here is derived from an EMBL/GenBank/DDBJ whole genome shotgun (WGS) entry which is preliminary data.</text>
</comment>
<feature type="domain" description="Tn3 transposase DDE" evidence="5">
    <location>
        <begin position="242"/>
        <end position="629"/>
    </location>
</feature>
<reference evidence="6 7" key="1">
    <citation type="journal article" date="2021" name="Int. J. Syst. Evol. Microbiol.">
        <title>Reticulibacter mediterranei gen. nov., sp. nov., within the new family Reticulibacteraceae fam. nov., and Ktedonospora formicarum gen. nov., sp. nov., Ktedonobacter robiniae sp. nov., Dictyobacter formicarum sp. nov. and Dictyobacter arantiisoli sp. nov., belonging to the class Ktedonobacteria.</title>
        <authorList>
            <person name="Yabe S."/>
            <person name="Zheng Y."/>
            <person name="Wang C.M."/>
            <person name="Sakai Y."/>
            <person name="Abe K."/>
            <person name="Yokota A."/>
            <person name="Donadio S."/>
            <person name="Cavaletti L."/>
            <person name="Monciardini P."/>
        </authorList>
    </citation>
    <scope>NUCLEOTIDE SEQUENCE [LARGE SCALE GENOMIC DNA]</scope>
    <source>
        <strain evidence="6 7">SOSP1-30</strain>
    </source>
</reference>
<dbReference type="EMBL" id="BNJG01000002">
    <property type="protein sequence ID" value="GHO55788.1"/>
    <property type="molecule type" value="Genomic_DNA"/>
</dbReference>
<comment type="similarity">
    <text evidence="1">Belongs to the transposase 7 family.</text>
</comment>
<evidence type="ECO:0000313" key="6">
    <source>
        <dbReference type="EMBL" id="GHO55788.1"/>
    </source>
</evidence>
<evidence type="ECO:0000259" key="5">
    <source>
        <dbReference type="Pfam" id="PF01526"/>
    </source>
</evidence>
<accession>A0ABQ3USV1</accession>
<keyword evidence="4" id="KW-0233">DNA recombination</keyword>
<dbReference type="Proteomes" id="UP000654345">
    <property type="component" value="Unassembled WGS sequence"/>
</dbReference>
<evidence type="ECO:0000256" key="3">
    <source>
        <dbReference type="ARBA" id="ARBA00023125"/>
    </source>
</evidence>
<evidence type="ECO:0000256" key="1">
    <source>
        <dbReference type="ARBA" id="ARBA00009402"/>
    </source>
</evidence>
<gene>
    <name evidence="6" type="ORF">KSB_42630</name>
</gene>
<protein>
    <recommendedName>
        <fullName evidence="5">Tn3 transposase DDE domain-containing protein</fullName>
    </recommendedName>
</protein>
<organism evidence="6 7">
    <name type="scientific">Ktedonobacter robiniae</name>
    <dbReference type="NCBI Taxonomy" id="2778365"/>
    <lineage>
        <taxon>Bacteria</taxon>
        <taxon>Bacillati</taxon>
        <taxon>Chloroflexota</taxon>
        <taxon>Ktedonobacteria</taxon>
        <taxon>Ktedonobacterales</taxon>
        <taxon>Ktedonobacteraceae</taxon>
        <taxon>Ktedonobacter</taxon>
    </lineage>
</organism>
<dbReference type="InterPro" id="IPR047653">
    <property type="entry name" value="Tn3-like_transpos"/>
</dbReference>
<evidence type="ECO:0000313" key="7">
    <source>
        <dbReference type="Proteomes" id="UP000654345"/>
    </source>
</evidence>
<sequence>MAAVLTAVSEPQLAATVDSAKQLLRPENLDSLDLIESRYTPMRQSLLSLYQALDFQPVRRSEPALAALEYVSDLAERRKRVTAREQKIGRVKMIAPLGHLTERWRKHALQGDEISPNYYEAAAFEVLKGRVRSGDIAVGGSRRYRAFEGYLLPAPHFEHLTQKSQTRLAVSNEAEAYLADKQREILERLVALQESIGKVEGSLCLDEKGHLYLPPLEKEIPAEVERMRPRAYGMLPPVKLPDLLLELDNWTGFLRPFTHLTSGDAPVGEAKLILVAALMGMGMNLGLTKMEQSCPYTYRQLSWSVDWHIREETLLASLACLDNFVLSAPLSRSWGDGTTSSSDGMRMHVGVKAANAEYNAKYFGAGRGTNIYTHAADIWVPFGKPQVIGTNEEALYAIDALCHHESDLHIREHYTDTGGSTEHVFALASLLGFRFAPRIADALSKKLYLLDEVGEHGPLNTLLFDQVNKKLIIEQWDEMRRVASSIRHGTVSASLLMRKLAAYPRQNQVARALTEMGKLERTVFLLEYFRDAALRRRILIGLNKGEALHALARQLFFGCLGELRDRALEDQIHRASCLHLLVAAVAAWNTIYLTEAFATLRKGGEDIAEATLAHIAPLGWEHINLIGNYHFAPQPGRSLENLRPLRVVESKEGKEATQEVAS</sequence>
<keyword evidence="3" id="KW-0238">DNA-binding</keyword>
<dbReference type="NCBIfam" id="NF033527">
    <property type="entry name" value="transpos_Tn3"/>
    <property type="match status" value="1"/>
</dbReference>
<name>A0ABQ3USV1_9CHLR</name>
<dbReference type="InterPro" id="IPR002513">
    <property type="entry name" value="Tn3_Tnp_DDE_dom"/>
</dbReference>
<proteinExistence type="inferred from homology"/>
<evidence type="ECO:0000256" key="4">
    <source>
        <dbReference type="ARBA" id="ARBA00023172"/>
    </source>
</evidence>
<dbReference type="Pfam" id="PF01526">
    <property type="entry name" value="DDE_Tnp_Tn3"/>
    <property type="match status" value="1"/>
</dbReference>